<evidence type="ECO:0000259" key="1">
    <source>
        <dbReference type="Pfam" id="PF00501"/>
    </source>
</evidence>
<feature type="domain" description="AMP-dependent synthetase/ligase" evidence="1">
    <location>
        <begin position="92"/>
        <end position="195"/>
    </location>
</feature>
<dbReference type="GO" id="GO:0031177">
    <property type="term" value="F:phosphopantetheine binding"/>
    <property type="evidence" value="ECO:0007669"/>
    <property type="project" value="TreeGrafter"/>
</dbReference>
<dbReference type="InterPro" id="IPR042099">
    <property type="entry name" value="ANL_N_sf"/>
</dbReference>
<organism evidence="2 3">
    <name type="scientific">Streptomyces apricus</name>
    <dbReference type="NCBI Taxonomy" id="1828112"/>
    <lineage>
        <taxon>Bacteria</taxon>
        <taxon>Bacillati</taxon>
        <taxon>Actinomycetota</taxon>
        <taxon>Actinomycetes</taxon>
        <taxon>Kitasatosporales</taxon>
        <taxon>Streptomycetaceae</taxon>
        <taxon>Streptomyces</taxon>
    </lineage>
</organism>
<comment type="caution">
    <text evidence="2">The sequence shown here is derived from an EMBL/GenBank/DDBJ whole genome shotgun (WGS) entry which is preliminary data.</text>
</comment>
<dbReference type="PANTHER" id="PTHR45527:SF1">
    <property type="entry name" value="FATTY ACID SYNTHASE"/>
    <property type="match status" value="1"/>
</dbReference>
<dbReference type="Gene3D" id="3.40.50.12780">
    <property type="entry name" value="N-terminal domain of ligase-like"/>
    <property type="match status" value="1"/>
</dbReference>
<dbReference type="OrthoDB" id="2472181at2"/>
<sequence>AQPLDTAAPYELRLVVHEGLAELHYDSTLFDARTACRILTHYRTLLEDALRRPDTPIAHLRLLTGAELRRMLRDWNRTATQPVGDSCLHEAFEAHAAQRPHATAAIHEGTRFTYGEINTAANRLAHHLRSLGVVPDTRVALCLQRSPDLLVAMLGILKAGGAYVPLDPDYPPQRIAGMVQGTTCAVLVTRADLASRLPRTGTPLVRGRREARSARVTRTAQVVPWTMLAMRWGG</sequence>
<evidence type="ECO:0000313" key="3">
    <source>
        <dbReference type="Proteomes" id="UP000324965"/>
    </source>
</evidence>
<reference evidence="2 3" key="1">
    <citation type="submission" date="2019-05" db="EMBL/GenBank/DDBJ databases">
        <authorList>
            <person name="Hariharan J."/>
            <person name="Choudoir M.J."/>
            <person name="Diebold P."/>
            <person name="Panke-Buisse K."/>
            <person name="Buckley D.H."/>
        </authorList>
    </citation>
    <scope>NUCLEOTIDE SEQUENCE [LARGE SCALE GENOMIC DNA]</scope>
    <source>
        <strain evidence="2 3">SUN51</strain>
    </source>
</reference>
<dbReference type="GO" id="GO:0005737">
    <property type="term" value="C:cytoplasm"/>
    <property type="evidence" value="ECO:0007669"/>
    <property type="project" value="TreeGrafter"/>
</dbReference>
<dbReference type="Proteomes" id="UP000324965">
    <property type="component" value="Unassembled WGS sequence"/>
</dbReference>
<dbReference type="GO" id="GO:0044550">
    <property type="term" value="P:secondary metabolite biosynthetic process"/>
    <property type="evidence" value="ECO:0007669"/>
    <property type="project" value="TreeGrafter"/>
</dbReference>
<evidence type="ECO:0000313" key="2">
    <source>
        <dbReference type="EMBL" id="KAA0909387.1"/>
    </source>
</evidence>
<accession>A0A5A9YX34</accession>
<gene>
    <name evidence="2" type="ORF">FGF04_39610</name>
</gene>
<keyword evidence="3" id="KW-1185">Reference proteome</keyword>
<dbReference type="Gene3D" id="3.30.559.30">
    <property type="entry name" value="Nonribosomal peptide synthetase, condensation domain"/>
    <property type="match status" value="1"/>
</dbReference>
<dbReference type="AlphaFoldDB" id="A0A5A9YX34"/>
<protein>
    <submittedName>
        <fullName evidence="2">AMP-binding protein</fullName>
    </submittedName>
</protein>
<name>A0A5A9YX34_9ACTN</name>
<proteinExistence type="predicted"/>
<feature type="non-terminal residue" evidence="2">
    <location>
        <position position="1"/>
    </location>
</feature>
<dbReference type="SUPFAM" id="SSF56801">
    <property type="entry name" value="Acetyl-CoA synthetase-like"/>
    <property type="match status" value="1"/>
</dbReference>
<dbReference type="EMBL" id="VDFC01000268">
    <property type="protein sequence ID" value="KAA0909387.1"/>
    <property type="molecule type" value="Genomic_DNA"/>
</dbReference>
<dbReference type="Pfam" id="PF00501">
    <property type="entry name" value="AMP-binding"/>
    <property type="match status" value="1"/>
</dbReference>
<dbReference type="InterPro" id="IPR000873">
    <property type="entry name" value="AMP-dep_synth/lig_dom"/>
</dbReference>
<dbReference type="PANTHER" id="PTHR45527">
    <property type="entry name" value="NONRIBOSOMAL PEPTIDE SYNTHETASE"/>
    <property type="match status" value="1"/>
</dbReference>
<dbReference type="GO" id="GO:0043041">
    <property type="term" value="P:amino acid activation for nonribosomal peptide biosynthetic process"/>
    <property type="evidence" value="ECO:0007669"/>
    <property type="project" value="TreeGrafter"/>
</dbReference>